<proteinExistence type="predicted"/>
<gene>
    <name evidence="2" type="ORF">ZIOFF_054419</name>
</gene>
<evidence type="ECO:0000313" key="2">
    <source>
        <dbReference type="EMBL" id="KAG6485854.1"/>
    </source>
</evidence>
<evidence type="ECO:0008006" key="4">
    <source>
        <dbReference type="Google" id="ProtNLM"/>
    </source>
</evidence>
<keyword evidence="1" id="KW-0732">Signal</keyword>
<dbReference type="Proteomes" id="UP000734854">
    <property type="component" value="Unassembled WGS sequence"/>
</dbReference>
<comment type="caution">
    <text evidence="2">The sequence shown here is derived from an EMBL/GenBank/DDBJ whole genome shotgun (WGS) entry which is preliminary data.</text>
</comment>
<accession>A0A8J5KPA0</accession>
<evidence type="ECO:0000256" key="1">
    <source>
        <dbReference type="SAM" id="SignalP"/>
    </source>
</evidence>
<dbReference type="EMBL" id="JACMSC010000015">
    <property type="protein sequence ID" value="KAG6485854.1"/>
    <property type="molecule type" value="Genomic_DNA"/>
</dbReference>
<name>A0A8J5KPA0_ZINOF</name>
<organism evidence="2 3">
    <name type="scientific">Zingiber officinale</name>
    <name type="common">Ginger</name>
    <name type="synonym">Amomum zingiber</name>
    <dbReference type="NCBI Taxonomy" id="94328"/>
    <lineage>
        <taxon>Eukaryota</taxon>
        <taxon>Viridiplantae</taxon>
        <taxon>Streptophyta</taxon>
        <taxon>Embryophyta</taxon>
        <taxon>Tracheophyta</taxon>
        <taxon>Spermatophyta</taxon>
        <taxon>Magnoliopsida</taxon>
        <taxon>Liliopsida</taxon>
        <taxon>Zingiberales</taxon>
        <taxon>Zingiberaceae</taxon>
        <taxon>Zingiber</taxon>
    </lineage>
</organism>
<sequence>MPSVGRPSRARLNCLVVVFAVASALCVSGPALSGASILDSSPPVLSLHPPHPFPDAPLASAIARHRSLSRPSPWFSLFLWFLSRVAYDIL</sequence>
<protein>
    <recommendedName>
        <fullName evidence="4">Secreted protein</fullName>
    </recommendedName>
</protein>
<keyword evidence="3" id="KW-1185">Reference proteome</keyword>
<dbReference type="AlphaFoldDB" id="A0A8J5KPA0"/>
<feature type="signal peptide" evidence="1">
    <location>
        <begin position="1"/>
        <end position="26"/>
    </location>
</feature>
<evidence type="ECO:0000313" key="3">
    <source>
        <dbReference type="Proteomes" id="UP000734854"/>
    </source>
</evidence>
<feature type="chain" id="PRO_5035299133" description="Secreted protein" evidence="1">
    <location>
        <begin position="27"/>
        <end position="90"/>
    </location>
</feature>
<reference evidence="2 3" key="1">
    <citation type="submission" date="2020-08" db="EMBL/GenBank/DDBJ databases">
        <title>Plant Genome Project.</title>
        <authorList>
            <person name="Zhang R.-G."/>
        </authorList>
    </citation>
    <scope>NUCLEOTIDE SEQUENCE [LARGE SCALE GENOMIC DNA]</scope>
    <source>
        <tissue evidence="2">Rhizome</tissue>
    </source>
</reference>